<accession>A0A2N3PX04</accession>
<dbReference type="PANTHER" id="PTHR30024:SF21">
    <property type="entry name" value="ABC TRANSPORTER SUBSTRATE-BINDING PROTEIN"/>
    <property type="match status" value="1"/>
</dbReference>
<dbReference type="RefSeq" id="WP_101250203.1">
    <property type="nucleotide sequence ID" value="NZ_PIUM01000007.1"/>
</dbReference>
<proteinExistence type="predicted"/>
<protein>
    <submittedName>
        <fullName evidence="1">ABC transporter substrate-binding protein</fullName>
    </submittedName>
</protein>
<dbReference type="OrthoDB" id="9771642at2"/>
<name>A0A2N3PX04_9PROT</name>
<dbReference type="NCBIfam" id="TIGR01409">
    <property type="entry name" value="TAT_signal_seq"/>
    <property type="match status" value="1"/>
</dbReference>
<evidence type="ECO:0000313" key="1">
    <source>
        <dbReference type="EMBL" id="PKU24944.1"/>
    </source>
</evidence>
<sequence>MGTIGGKLLGRNGGLSRRGLLKTAGAAGLGLSTGLFSPAILHAAEPKKIKLAWFPNAACLSPVAAAQHRGIFTKHNLDVEFVNLAGTTDQLLEALSTGKADASVGMALRWLKPLEQGFDVRLTTGTHGGCLRLLGSKDAKVTSYESLKGKTIAVTDQSSPAKNFFSIVLLKRGIDPTRDIDWRQYPADLLPLAVEKGEAHAIAHQDPDTFRFLKKTDLVEIGTNLSDEYAHRVCCVLGIRGSLLREDRPTAAAITRALLEAQDLTAAHPEQTAESYAPYVANTSQEDIVALLKTHTHGEHALGPVLRHQLAQYTDELKLVSVIRPTTDSVKFAEKITEDVLS</sequence>
<dbReference type="InterPro" id="IPR019546">
    <property type="entry name" value="TAT_signal_bac_arc"/>
</dbReference>
<keyword evidence="2" id="KW-1185">Reference proteome</keyword>
<dbReference type="Proteomes" id="UP000233293">
    <property type="component" value="Unassembled WGS sequence"/>
</dbReference>
<reference evidence="2" key="1">
    <citation type="submission" date="2017-12" db="EMBL/GenBank/DDBJ databases">
        <title>Draft genome sequence of Telmatospirillum siberiense 26-4b1T, an acidotolerant peatland alphaproteobacterium potentially involved in sulfur cycling.</title>
        <authorList>
            <person name="Hausmann B."/>
            <person name="Pjevac P."/>
            <person name="Schreck K."/>
            <person name="Herbold C.W."/>
            <person name="Daims H."/>
            <person name="Wagner M."/>
            <person name="Pester M."/>
            <person name="Loy A."/>
        </authorList>
    </citation>
    <scope>NUCLEOTIDE SEQUENCE [LARGE SCALE GENOMIC DNA]</scope>
    <source>
        <strain evidence="2">26-4b1</strain>
    </source>
</reference>
<dbReference type="SUPFAM" id="SSF53850">
    <property type="entry name" value="Periplasmic binding protein-like II"/>
    <property type="match status" value="1"/>
</dbReference>
<dbReference type="PANTHER" id="PTHR30024">
    <property type="entry name" value="ALIPHATIC SULFONATES-BINDING PROTEIN-RELATED"/>
    <property type="match status" value="1"/>
</dbReference>
<gene>
    <name evidence="1" type="ORF">CWS72_08700</name>
</gene>
<dbReference type="Gene3D" id="3.40.190.10">
    <property type="entry name" value="Periplasmic binding protein-like II"/>
    <property type="match status" value="2"/>
</dbReference>
<comment type="caution">
    <text evidence="1">The sequence shown here is derived from an EMBL/GenBank/DDBJ whole genome shotgun (WGS) entry which is preliminary data.</text>
</comment>
<evidence type="ECO:0000313" key="2">
    <source>
        <dbReference type="Proteomes" id="UP000233293"/>
    </source>
</evidence>
<dbReference type="InterPro" id="IPR006311">
    <property type="entry name" value="TAT_signal"/>
</dbReference>
<dbReference type="PROSITE" id="PS51318">
    <property type="entry name" value="TAT"/>
    <property type="match status" value="1"/>
</dbReference>
<dbReference type="EMBL" id="PIUM01000007">
    <property type="protein sequence ID" value="PKU24944.1"/>
    <property type="molecule type" value="Genomic_DNA"/>
</dbReference>
<dbReference type="Pfam" id="PF13379">
    <property type="entry name" value="NMT1_2"/>
    <property type="match status" value="1"/>
</dbReference>
<dbReference type="AlphaFoldDB" id="A0A2N3PX04"/>
<organism evidence="1 2">
    <name type="scientific">Telmatospirillum siberiense</name>
    <dbReference type="NCBI Taxonomy" id="382514"/>
    <lineage>
        <taxon>Bacteria</taxon>
        <taxon>Pseudomonadati</taxon>
        <taxon>Pseudomonadota</taxon>
        <taxon>Alphaproteobacteria</taxon>
        <taxon>Rhodospirillales</taxon>
        <taxon>Rhodospirillaceae</taxon>
        <taxon>Telmatospirillum</taxon>
    </lineage>
</organism>